<feature type="domain" description="WYL" evidence="2">
    <location>
        <begin position="141"/>
        <end position="207"/>
    </location>
</feature>
<reference evidence="3 4" key="1">
    <citation type="submission" date="2016-10" db="EMBL/GenBank/DDBJ databases">
        <title>Paenibacillus species isolates.</title>
        <authorList>
            <person name="Beno S.M."/>
        </authorList>
    </citation>
    <scope>NUCLEOTIDE SEQUENCE [LARGE SCALE GENOMIC DNA]</scope>
    <source>
        <strain evidence="3 4">FSL H7-0744</strain>
    </source>
</reference>
<dbReference type="PANTHER" id="PTHR34580:SF1">
    <property type="entry name" value="PROTEIN PAFC"/>
    <property type="match status" value="1"/>
</dbReference>
<organism evidence="3 4">
    <name type="scientific">Paenibacillus borealis</name>
    <dbReference type="NCBI Taxonomy" id="160799"/>
    <lineage>
        <taxon>Bacteria</taxon>
        <taxon>Bacillati</taxon>
        <taxon>Bacillota</taxon>
        <taxon>Bacilli</taxon>
        <taxon>Bacillales</taxon>
        <taxon>Paenibacillaceae</taxon>
        <taxon>Paenibacillus</taxon>
    </lineage>
</organism>
<dbReference type="Pfam" id="PF13280">
    <property type="entry name" value="WYL"/>
    <property type="match status" value="1"/>
</dbReference>
<dbReference type="InterPro" id="IPR036388">
    <property type="entry name" value="WH-like_DNA-bd_sf"/>
</dbReference>
<dbReference type="InterPro" id="IPR026881">
    <property type="entry name" value="WYL_dom"/>
</dbReference>
<dbReference type="Pfam" id="PF08279">
    <property type="entry name" value="HTH_11"/>
    <property type="match status" value="1"/>
</dbReference>
<evidence type="ECO:0000313" key="3">
    <source>
        <dbReference type="EMBL" id="OMD38531.1"/>
    </source>
</evidence>
<proteinExistence type="predicted"/>
<dbReference type="Proteomes" id="UP000187412">
    <property type="component" value="Unassembled WGS sequence"/>
</dbReference>
<dbReference type="InterPro" id="IPR051534">
    <property type="entry name" value="CBASS_pafABC_assoc_protein"/>
</dbReference>
<dbReference type="EMBL" id="MPTB01000060">
    <property type="protein sequence ID" value="OMD38531.1"/>
    <property type="molecule type" value="Genomic_DNA"/>
</dbReference>
<dbReference type="InterPro" id="IPR036390">
    <property type="entry name" value="WH_DNA-bd_sf"/>
</dbReference>
<gene>
    <name evidence="3" type="ORF">BSK56_30265</name>
</gene>
<evidence type="ECO:0000259" key="1">
    <source>
        <dbReference type="Pfam" id="PF08279"/>
    </source>
</evidence>
<name>A0ABX3GYM8_PAEBO</name>
<dbReference type="PROSITE" id="PS52050">
    <property type="entry name" value="WYL"/>
    <property type="match status" value="1"/>
</dbReference>
<dbReference type="InterPro" id="IPR013196">
    <property type="entry name" value="HTH_11"/>
</dbReference>
<evidence type="ECO:0000259" key="2">
    <source>
        <dbReference type="Pfam" id="PF13280"/>
    </source>
</evidence>
<feature type="domain" description="Helix-turn-helix type 11" evidence="1">
    <location>
        <begin position="9"/>
        <end position="57"/>
    </location>
</feature>
<sequence>MRLHRLIGILLLVESRGKMKASDLAAALETSVRSIYRDIDVLAEAGIPMISAPGPSGGISLMEGYTVNLRQLHGDEMIQLYLTGMGFQSGRNSESGLKLRNALLKLEKSLPAAYQEDIRKAQNVFYFDDTPWWTEQNAVPCLETLRAALWKSQKISVQYRKVNTEISSRLLLPYGLVVKQGDWYLVAYCEEAGGMRTFKCERFEAVQLLEEEYGIPMEFSLEKYWSSGEESFKQSRRAEEHYPVILRIEKGKQELVNRLEVIHRGEEEGFLVLTVNMYSYENACLKALALLTDTEILEPFLLREYIKEKVTALQHKYL</sequence>
<dbReference type="PANTHER" id="PTHR34580">
    <property type="match status" value="1"/>
</dbReference>
<dbReference type="RefSeq" id="WP_076114107.1">
    <property type="nucleotide sequence ID" value="NZ_MPTB01000060.1"/>
</dbReference>
<evidence type="ECO:0000313" key="4">
    <source>
        <dbReference type="Proteomes" id="UP000187412"/>
    </source>
</evidence>
<dbReference type="SUPFAM" id="SSF46785">
    <property type="entry name" value="Winged helix' DNA-binding domain"/>
    <property type="match status" value="1"/>
</dbReference>
<accession>A0ABX3GYM8</accession>
<protein>
    <submittedName>
        <fullName evidence="3">Transcriptional regulator</fullName>
    </submittedName>
</protein>
<dbReference type="Gene3D" id="1.10.10.10">
    <property type="entry name" value="Winged helix-like DNA-binding domain superfamily/Winged helix DNA-binding domain"/>
    <property type="match status" value="1"/>
</dbReference>
<keyword evidence="4" id="KW-1185">Reference proteome</keyword>
<comment type="caution">
    <text evidence="3">The sequence shown here is derived from an EMBL/GenBank/DDBJ whole genome shotgun (WGS) entry which is preliminary data.</text>
</comment>